<protein>
    <submittedName>
        <fullName evidence="2">Uncharacterized protein</fullName>
    </submittedName>
</protein>
<keyword evidence="1" id="KW-1133">Transmembrane helix</keyword>
<reference evidence="3" key="1">
    <citation type="submission" date="2016-10" db="EMBL/GenBank/DDBJ databases">
        <authorList>
            <person name="Varghese N."/>
            <person name="Submissions S."/>
        </authorList>
    </citation>
    <scope>NUCLEOTIDE SEQUENCE [LARGE SCALE GENOMIC DNA]</scope>
    <source>
        <strain evidence="3">IBRC-M 10043</strain>
    </source>
</reference>
<keyword evidence="1" id="KW-0472">Membrane</keyword>
<evidence type="ECO:0000313" key="2">
    <source>
        <dbReference type="EMBL" id="SEN62920.1"/>
    </source>
</evidence>
<sequence>MREEPPGPEGADGFFDRFVHPWLARAATLGFGLWILAFLLAAGGLAGNRIPGDQYEVFLFLYSGVIGTLGIIVLGICTLVLAGFFVRREWQGGR</sequence>
<name>A0A1H8I2E6_9EURY</name>
<evidence type="ECO:0000256" key="1">
    <source>
        <dbReference type="SAM" id="Phobius"/>
    </source>
</evidence>
<keyword evidence="3" id="KW-1185">Reference proteome</keyword>
<accession>A0A1H8I2E6</accession>
<dbReference type="EMBL" id="FOCX01000004">
    <property type="protein sequence ID" value="SEN62920.1"/>
    <property type="molecule type" value="Genomic_DNA"/>
</dbReference>
<dbReference type="Proteomes" id="UP000198775">
    <property type="component" value="Unassembled WGS sequence"/>
</dbReference>
<dbReference type="RefSeq" id="WP_092658527.1">
    <property type="nucleotide sequence ID" value="NZ_FOCX01000004.1"/>
</dbReference>
<gene>
    <name evidence="2" type="ORF">SAMN05216388_100460</name>
</gene>
<dbReference type="AlphaFoldDB" id="A0A1H8I2E6"/>
<evidence type="ECO:0000313" key="3">
    <source>
        <dbReference type="Proteomes" id="UP000198775"/>
    </source>
</evidence>
<feature type="transmembrane region" description="Helical" evidence="1">
    <location>
        <begin position="57"/>
        <end position="86"/>
    </location>
</feature>
<organism evidence="2 3">
    <name type="scientific">Halorientalis persicus</name>
    <dbReference type="NCBI Taxonomy" id="1367881"/>
    <lineage>
        <taxon>Archaea</taxon>
        <taxon>Methanobacteriati</taxon>
        <taxon>Methanobacteriota</taxon>
        <taxon>Stenosarchaea group</taxon>
        <taxon>Halobacteria</taxon>
        <taxon>Halobacteriales</taxon>
        <taxon>Haloarculaceae</taxon>
        <taxon>Halorientalis</taxon>
    </lineage>
</organism>
<feature type="transmembrane region" description="Helical" evidence="1">
    <location>
        <begin position="22"/>
        <end position="45"/>
    </location>
</feature>
<proteinExistence type="predicted"/>
<keyword evidence="1" id="KW-0812">Transmembrane</keyword>